<dbReference type="EMBL" id="JAWNFU010000001">
    <property type="protein sequence ID" value="MDY5152938.1"/>
    <property type="molecule type" value="Genomic_DNA"/>
</dbReference>
<protein>
    <submittedName>
        <fullName evidence="2">Uncharacterized protein</fullName>
    </submittedName>
</protein>
<dbReference type="Proteomes" id="UP001273799">
    <property type="component" value="Unassembled WGS sequence"/>
</dbReference>
<organism evidence="2 3">
    <name type="scientific">Actinobaculum suis</name>
    <dbReference type="NCBI Taxonomy" id="1657"/>
    <lineage>
        <taxon>Bacteria</taxon>
        <taxon>Bacillati</taxon>
        <taxon>Actinomycetota</taxon>
        <taxon>Actinomycetes</taxon>
        <taxon>Actinomycetales</taxon>
        <taxon>Actinomycetaceae</taxon>
        <taxon>Actinobaculum</taxon>
    </lineage>
</organism>
<feature type="region of interest" description="Disordered" evidence="1">
    <location>
        <begin position="173"/>
        <end position="272"/>
    </location>
</feature>
<feature type="compositionally biased region" description="Low complexity" evidence="1">
    <location>
        <begin position="187"/>
        <end position="203"/>
    </location>
</feature>
<proteinExistence type="predicted"/>
<feature type="compositionally biased region" description="Gly residues" evidence="1">
    <location>
        <begin position="204"/>
        <end position="215"/>
    </location>
</feature>
<comment type="caution">
    <text evidence="2">The sequence shown here is derived from an EMBL/GenBank/DDBJ whole genome shotgun (WGS) entry which is preliminary data.</text>
</comment>
<name>A0AAW9HML4_9ACTO</name>
<sequence>MLLVIVVLVGGAIWLVTTVFGKVTEHQESRAQTPQPLYEPVECTAAMLESSLGLKGGVVGAPTVFTLTLRNTSMDNPCFIDVGRAHVNVKITSGSADIAETAGCADVPESKILLLDRGMSATTEITWPGRVSPGTCASTGSFAQAGGYRAEASAQDGKLLLGDITFEMKPVGSRSQQLGAAPRVPGEKVASGEEAGGESSTGEGTTGGAAGGEGATEGEAPAGEDAAGNGTAGDGTAGEGAAGEGAAGEGAANPENSVGAGTENGAEEAGNG</sequence>
<evidence type="ECO:0000256" key="1">
    <source>
        <dbReference type="SAM" id="MobiDB-lite"/>
    </source>
</evidence>
<feature type="compositionally biased region" description="Low complexity" evidence="1">
    <location>
        <begin position="249"/>
        <end position="272"/>
    </location>
</feature>
<accession>A0AAW9HML4</accession>
<evidence type="ECO:0000313" key="3">
    <source>
        <dbReference type="Proteomes" id="UP001273799"/>
    </source>
</evidence>
<feature type="compositionally biased region" description="Gly residues" evidence="1">
    <location>
        <begin position="230"/>
        <end position="248"/>
    </location>
</feature>
<reference evidence="2" key="1">
    <citation type="submission" date="2023-10" db="EMBL/GenBank/DDBJ databases">
        <title>Whole Genome based description of the genera Actinobaculum and Actinotignum reveals a complex phylogenetic relationship within the species included in the genus Actinotignum.</title>
        <authorList>
            <person name="Jensen C.S."/>
            <person name="Dargis R."/>
            <person name="Kemp M."/>
            <person name="Christensen J.J."/>
        </authorList>
    </citation>
    <scope>NUCLEOTIDE SEQUENCE</scope>
    <source>
        <strain evidence="2">Actinobaculum_suis_CCUG19206T</strain>
    </source>
</reference>
<gene>
    <name evidence="2" type="ORF">R6G71_02575</name>
</gene>
<evidence type="ECO:0000313" key="2">
    <source>
        <dbReference type="EMBL" id="MDY5152938.1"/>
    </source>
</evidence>
<dbReference type="AlphaFoldDB" id="A0AAW9HML4"/>
<feature type="compositionally biased region" description="Low complexity" evidence="1">
    <location>
        <begin position="217"/>
        <end position="229"/>
    </location>
</feature>
<dbReference type="RefSeq" id="WP_143021772.1">
    <property type="nucleotide sequence ID" value="NZ_FNAU01000007.1"/>
</dbReference>